<evidence type="ECO:0000256" key="4">
    <source>
        <dbReference type="ARBA" id="ARBA00022980"/>
    </source>
</evidence>
<comment type="similarity">
    <text evidence="1 8">Belongs to the universal ribosomal protein uS3 family.</text>
</comment>
<dbReference type="InterPro" id="IPR004044">
    <property type="entry name" value="KH_dom_type_2"/>
</dbReference>
<reference evidence="12" key="1">
    <citation type="submission" date="2017-09" db="EMBL/GenBank/DDBJ databases">
        <title>Depth-based differentiation of microbial function through sediment-hosted aquifers and enrichment of novel symbionts in the deep terrestrial subsurface.</title>
        <authorList>
            <person name="Probst A.J."/>
            <person name="Ladd B."/>
            <person name="Jarett J.K."/>
            <person name="Geller-Mcgrath D.E."/>
            <person name="Sieber C.M.K."/>
            <person name="Emerson J.B."/>
            <person name="Anantharaman K."/>
            <person name="Thomas B.C."/>
            <person name="Malmstrom R."/>
            <person name="Stieglmeier M."/>
            <person name="Klingl A."/>
            <person name="Woyke T."/>
            <person name="Ryan C.M."/>
            <person name="Banfield J.F."/>
        </authorList>
    </citation>
    <scope>NUCLEOTIDE SEQUENCE [LARGE SCALE GENOMIC DNA]</scope>
</reference>
<dbReference type="FunFam" id="3.30.300.20:FF:000001">
    <property type="entry name" value="30S ribosomal protein S3"/>
    <property type="match status" value="1"/>
</dbReference>
<protein>
    <recommendedName>
        <fullName evidence="7 8">Small ribosomal subunit protein uS3</fullName>
    </recommendedName>
</protein>
<dbReference type="SUPFAM" id="SSF54821">
    <property type="entry name" value="Ribosomal protein S3 C-terminal domain"/>
    <property type="match status" value="1"/>
</dbReference>
<comment type="subunit">
    <text evidence="8">Part of the 30S ribosomal subunit. Forms a tight complex with proteins S10 and S14.</text>
</comment>
<evidence type="ECO:0000256" key="8">
    <source>
        <dbReference type="HAMAP-Rule" id="MF_01309"/>
    </source>
</evidence>
<dbReference type="Pfam" id="PF07650">
    <property type="entry name" value="KH_2"/>
    <property type="match status" value="1"/>
</dbReference>
<keyword evidence="3 8" id="KW-0694">RNA-binding</keyword>
<evidence type="ECO:0000256" key="3">
    <source>
        <dbReference type="ARBA" id="ARBA00022884"/>
    </source>
</evidence>
<evidence type="ECO:0000256" key="2">
    <source>
        <dbReference type="ARBA" id="ARBA00022730"/>
    </source>
</evidence>
<proteinExistence type="inferred from homology"/>
<sequence>MGHKVSPKIHRMQITHSWDSRWFSKHDYSLYAKQDIAIREYIMKKFKEAHIDAISVERGPKNVAVTILAAKPGYIIGRGGKGLDDVRKYIETKIMQMKSKVKLNIREVSSPALSCEVIAQSIAEDIEKRIPFRRTMKRSAQRVMDAGAKGVKIQLAGRLNGVEIARTEKIALGTVPLITLRSDVDYAYVRANTIFGVIGIKTWVCHGEVFGRKDKFAQSVESTEGDKDKSRTRKRIQKRKSVQGGETEKK</sequence>
<evidence type="ECO:0000259" key="10">
    <source>
        <dbReference type="PROSITE" id="PS50823"/>
    </source>
</evidence>
<evidence type="ECO:0000313" key="11">
    <source>
        <dbReference type="EMBL" id="PIZ95161.1"/>
    </source>
</evidence>
<dbReference type="CDD" id="cd02412">
    <property type="entry name" value="KH-II_30S_S3"/>
    <property type="match status" value="1"/>
</dbReference>
<keyword evidence="2 8" id="KW-0699">rRNA-binding</keyword>
<organism evidence="11 12">
    <name type="scientific">Candidatus Magasanikbacteria bacterium CG_4_10_14_0_2_um_filter_37_12</name>
    <dbReference type="NCBI Taxonomy" id="1974637"/>
    <lineage>
        <taxon>Bacteria</taxon>
        <taxon>Candidatus Magasanikiibacteriota</taxon>
    </lineage>
</organism>
<evidence type="ECO:0000256" key="5">
    <source>
        <dbReference type="ARBA" id="ARBA00023274"/>
    </source>
</evidence>
<dbReference type="PANTHER" id="PTHR11760:SF19">
    <property type="entry name" value="SMALL RIBOSOMAL SUBUNIT PROTEIN US3C"/>
    <property type="match status" value="1"/>
</dbReference>
<dbReference type="SMART" id="SM00322">
    <property type="entry name" value="KH"/>
    <property type="match status" value="1"/>
</dbReference>
<dbReference type="InterPro" id="IPR009019">
    <property type="entry name" value="KH_sf_prok-type"/>
</dbReference>
<dbReference type="InterPro" id="IPR005704">
    <property type="entry name" value="Ribosomal_uS3_bac-typ"/>
</dbReference>
<dbReference type="InterPro" id="IPR001351">
    <property type="entry name" value="Ribosomal_uS3_C"/>
</dbReference>
<dbReference type="InterPro" id="IPR004087">
    <property type="entry name" value="KH_dom"/>
</dbReference>
<evidence type="ECO:0000313" key="12">
    <source>
        <dbReference type="Proteomes" id="UP000228568"/>
    </source>
</evidence>
<comment type="caution">
    <text evidence="11">The sequence shown here is derived from an EMBL/GenBank/DDBJ whole genome shotgun (WGS) entry which is preliminary data.</text>
</comment>
<dbReference type="GO" id="GO:0006412">
    <property type="term" value="P:translation"/>
    <property type="evidence" value="ECO:0007669"/>
    <property type="project" value="UniProtKB-UniRule"/>
</dbReference>
<dbReference type="NCBIfam" id="TIGR01009">
    <property type="entry name" value="rpsC_bact"/>
    <property type="match status" value="1"/>
</dbReference>
<dbReference type="SUPFAM" id="SSF54814">
    <property type="entry name" value="Prokaryotic type KH domain (KH-domain type II)"/>
    <property type="match status" value="1"/>
</dbReference>
<name>A0A2M7V8U1_9BACT</name>
<dbReference type="PROSITE" id="PS50823">
    <property type="entry name" value="KH_TYPE_2"/>
    <property type="match status" value="1"/>
</dbReference>
<dbReference type="PANTHER" id="PTHR11760">
    <property type="entry name" value="30S/40S RIBOSOMAL PROTEIN S3"/>
    <property type="match status" value="1"/>
</dbReference>
<dbReference type="Proteomes" id="UP000228568">
    <property type="component" value="Unassembled WGS sequence"/>
</dbReference>
<evidence type="ECO:0000256" key="6">
    <source>
        <dbReference type="ARBA" id="ARBA00024998"/>
    </source>
</evidence>
<dbReference type="GO" id="GO:0019843">
    <property type="term" value="F:rRNA binding"/>
    <property type="evidence" value="ECO:0007669"/>
    <property type="project" value="UniProtKB-UniRule"/>
</dbReference>
<dbReference type="GO" id="GO:0003735">
    <property type="term" value="F:structural constituent of ribosome"/>
    <property type="evidence" value="ECO:0007669"/>
    <property type="project" value="InterPro"/>
</dbReference>
<gene>
    <name evidence="8" type="primary">rpsC</name>
    <name evidence="11" type="ORF">COX81_01705</name>
</gene>
<dbReference type="Gene3D" id="3.30.1140.32">
    <property type="entry name" value="Ribosomal protein S3, C-terminal domain"/>
    <property type="match status" value="1"/>
</dbReference>
<keyword evidence="4 8" id="KW-0689">Ribosomal protein</keyword>
<dbReference type="AlphaFoldDB" id="A0A2M7V8U1"/>
<evidence type="ECO:0000256" key="1">
    <source>
        <dbReference type="ARBA" id="ARBA00010761"/>
    </source>
</evidence>
<evidence type="ECO:0000256" key="9">
    <source>
        <dbReference type="SAM" id="MobiDB-lite"/>
    </source>
</evidence>
<evidence type="ECO:0000256" key="7">
    <source>
        <dbReference type="ARBA" id="ARBA00035257"/>
    </source>
</evidence>
<dbReference type="GO" id="GO:0003729">
    <property type="term" value="F:mRNA binding"/>
    <property type="evidence" value="ECO:0007669"/>
    <property type="project" value="UniProtKB-UniRule"/>
</dbReference>
<dbReference type="Gene3D" id="3.30.300.20">
    <property type="match status" value="1"/>
</dbReference>
<comment type="function">
    <text evidence="6 8">Binds the lower part of the 30S subunit head. Binds mRNA in the 70S ribosome, positioning it for translation.</text>
</comment>
<keyword evidence="5 8" id="KW-0687">Ribonucleoprotein</keyword>
<dbReference type="InterPro" id="IPR036419">
    <property type="entry name" value="Ribosomal_S3_C_sf"/>
</dbReference>
<dbReference type="HAMAP" id="MF_01309_B">
    <property type="entry name" value="Ribosomal_uS3_B"/>
    <property type="match status" value="1"/>
</dbReference>
<dbReference type="Pfam" id="PF00189">
    <property type="entry name" value="Ribosomal_S3_C"/>
    <property type="match status" value="1"/>
</dbReference>
<feature type="region of interest" description="Disordered" evidence="9">
    <location>
        <begin position="219"/>
        <end position="250"/>
    </location>
</feature>
<feature type="compositionally biased region" description="Basic residues" evidence="9">
    <location>
        <begin position="230"/>
        <end position="241"/>
    </location>
</feature>
<feature type="domain" description="KH type-2" evidence="10">
    <location>
        <begin position="38"/>
        <end position="109"/>
    </location>
</feature>
<dbReference type="InterPro" id="IPR015946">
    <property type="entry name" value="KH_dom-like_a/b"/>
</dbReference>
<accession>A0A2M7V8U1</accession>
<dbReference type="InterPro" id="IPR057258">
    <property type="entry name" value="Ribosomal_uS3"/>
</dbReference>
<dbReference type="EMBL" id="PFPK01000019">
    <property type="protein sequence ID" value="PIZ95161.1"/>
    <property type="molecule type" value="Genomic_DNA"/>
</dbReference>
<dbReference type="GO" id="GO:0022627">
    <property type="term" value="C:cytosolic small ribosomal subunit"/>
    <property type="evidence" value="ECO:0007669"/>
    <property type="project" value="TreeGrafter"/>
</dbReference>